<comment type="similarity">
    <text evidence="1">Belongs to the 4-hydroxybenzoyl-CoA thioesterase family.</text>
</comment>
<dbReference type="Proteomes" id="UP000319499">
    <property type="component" value="Unassembled WGS sequence"/>
</dbReference>
<dbReference type="GO" id="GO:0047617">
    <property type="term" value="F:fatty acyl-CoA hydrolase activity"/>
    <property type="evidence" value="ECO:0007669"/>
    <property type="project" value="TreeGrafter"/>
</dbReference>
<name>A0A563DIJ1_9FLAO</name>
<dbReference type="InterPro" id="IPR006684">
    <property type="entry name" value="YbgC/YbaW"/>
</dbReference>
<dbReference type="RefSeq" id="WP_146261521.1">
    <property type="nucleotide sequence ID" value="NZ_SELG01000029.1"/>
</dbReference>
<dbReference type="EMBL" id="SELH01000013">
    <property type="protein sequence ID" value="TWP29831.1"/>
    <property type="molecule type" value="Genomic_DNA"/>
</dbReference>
<dbReference type="PANTHER" id="PTHR31793">
    <property type="entry name" value="4-HYDROXYBENZOYL-COA THIOESTERASE FAMILY MEMBER"/>
    <property type="match status" value="1"/>
</dbReference>
<dbReference type="AlphaFoldDB" id="A0A563DIJ1"/>
<dbReference type="InterPro" id="IPR029069">
    <property type="entry name" value="HotDog_dom_sf"/>
</dbReference>
<dbReference type="Gene3D" id="3.10.129.10">
    <property type="entry name" value="Hotdog Thioesterase"/>
    <property type="match status" value="1"/>
</dbReference>
<evidence type="ECO:0000313" key="3">
    <source>
        <dbReference type="EMBL" id="TWP29831.1"/>
    </source>
</evidence>
<evidence type="ECO:0000256" key="1">
    <source>
        <dbReference type="ARBA" id="ARBA00005953"/>
    </source>
</evidence>
<comment type="caution">
    <text evidence="3">The sequence shown here is derived from an EMBL/GenBank/DDBJ whole genome shotgun (WGS) entry which is preliminary data.</text>
</comment>
<evidence type="ECO:0000313" key="4">
    <source>
        <dbReference type="Proteomes" id="UP000319499"/>
    </source>
</evidence>
<organism evidence="3 4">
    <name type="scientific">Apibacter muscae</name>
    <dbReference type="NCBI Taxonomy" id="2509004"/>
    <lineage>
        <taxon>Bacteria</taxon>
        <taxon>Pseudomonadati</taxon>
        <taxon>Bacteroidota</taxon>
        <taxon>Flavobacteriia</taxon>
        <taxon>Flavobacteriales</taxon>
        <taxon>Weeksellaceae</taxon>
        <taxon>Apibacter</taxon>
    </lineage>
</organism>
<reference evidence="3 4" key="1">
    <citation type="submission" date="2019-02" db="EMBL/GenBank/DDBJ databases">
        <title>Apibacter muscae sp. nov.: a novel member of the house fly microbiota.</title>
        <authorList>
            <person name="Park R."/>
        </authorList>
    </citation>
    <scope>NUCLEOTIDE SEQUENCE [LARGE SCALE GENOMIC DNA]</scope>
    <source>
        <strain evidence="3 4">AL1</strain>
    </source>
</reference>
<dbReference type="PIRSF" id="PIRSF003230">
    <property type="entry name" value="YbgC"/>
    <property type="match status" value="1"/>
</dbReference>
<keyword evidence="4" id="KW-1185">Reference proteome</keyword>
<accession>A0A563DIJ1</accession>
<proteinExistence type="inferred from homology"/>
<dbReference type="PANTHER" id="PTHR31793:SF27">
    <property type="entry name" value="NOVEL THIOESTERASE SUPERFAMILY DOMAIN AND SAPOSIN A-TYPE DOMAIN CONTAINING PROTEIN (0610012H03RIK)"/>
    <property type="match status" value="1"/>
</dbReference>
<keyword evidence="2" id="KW-0378">Hydrolase</keyword>
<sequence>MNSSIFQLEMKVRDYECDAQGIVNNANYQHYYEVARHEFLEKEGLNFYELHTQGTDLVLISIFVKYITSLQGGNQFICTIESLEKQGIRYFFNQKIIRKSDLKLCSEARAEVVSVVKGKVSIPKILDDSFSKYL</sequence>
<evidence type="ECO:0000256" key="2">
    <source>
        <dbReference type="ARBA" id="ARBA00022801"/>
    </source>
</evidence>
<protein>
    <submittedName>
        <fullName evidence="3">Acyl-CoA thioesterase</fullName>
    </submittedName>
</protein>
<dbReference type="InterPro" id="IPR050563">
    <property type="entry name" value="4-hydroxybenzoyl-CoA_TE"/>
</dbReference>
<dbReference type="OrthoDB" id="9799036at2"/>
<gene>
    <name evidence="3" type="ORF">ETU09_02300</name>
</gene>
<dbReference type="SUPFAM" id="SSF54637">
    <property type="entry name" value="Thioesterase/thiol ester dehydrase-isomerase"/>
    <property type="match status" value="1"/>
</dbReference>
<dbReference type="CDD" id="cd00586">
    <property type="entry name" value="4HBT"/>
    <property type="match status" value="1"/>
</dbReference>
<dbReference type="Pfam" id="PF13279">
    <property type="entry name" value="4HBT_2"/>
    <property type="match status" value="1"/>
</dbReference>